<protein>
    <submittedName>
        <fullName evidence="2">Uncharacterized protein</fullName>
    </submittedName>
</protein>
<feature type="region of interest" description="Disordered" evidence="1">
    <location>
        <begin position="50"/>
        <end position="70"/>
    </location>
</feature>
<dbReference type="EMBL" id="VSRR010001662">
    <property type="protein sequence ID" value="MPC26856.1"/>
    <property type="molecule type" value="Genomic_DNA"/>
</dbReference>
<evidence type="ECO:0000256" key="1">
    <source>
        <dbReference type="SAM" id="MobiDB-lite"/>
    </source>
</evidence>
<evidence type="ECO:0000313" key="3">
    <source>
        <dbReference type="Proteomes" id="UP000324222"/>
    </source>
</evidence>
<sequence>MQKRPGLSRWIVRLAKLLLIRASVLPLILPARGRSYPLWASAPMIPARPTLKSLETPQAQYRQKRTGHEN</sequence>
<accession>A0A5B7E0Y5</accession>
<comment type="caution">
    <text evidence="2">The sequence shown here is derived from an EMBL/GenBank/DDBJ whole genome shotgun (WGS) entry which is preliminary data.</text>
</comment>
<dbReference type="Proteomes" id="UP000324222">
    <property type="component" value="Unassembled WGS sequence"/>
</dbReference>
<organism evidence="2 3">
    <name type="scientific">Portunus trituberculatus</name>
    <name type="common">Swimming crab</name>
    <name type="synonym">Neptunus trituberculatus</name>
    <dbReference type="NCBI Taxonomy" id="210409"/>
    <lineage>
        <taxon>Eukaryota</taxon>
        <taxon>Metazoa</taxon>
        <taxon>Ecdysozoa</taxon>
        <taxon>Arthropoda</taxon>
        <taxon>Crustacea</taxon>
        <taxon>Multicrustacea</taxon>
        <taxon>Malacostraca</taxon>
        <taxon>Eumalacostraca</taxon>
        <taxon>Eucarida</taxon>
        <taxon>Decapoda</taxon>
        <taxon>Pleocyemata</taxon>
        <taxon>Brachyura</taxon>
        <taxon>Eubrachyura</taxon>
        <taxon>Portunoidea</taxon>
        <taxon>Portunidae</taxon>
        <taxon>Portuninae</taxon>
        <taxon>Portunus</taxon>
    </lineage>
</organism>
<dbReference type="AlphaFoldDB" id="A0A5B7E0Y5"/>
<name>A0A5B7E0Y5_PORTR</name>
<reference evidence="2 3" key="1">
    <citation type="submission" date="2019-05" db="EMBL/GenBank/DDBJ databases">
        <title>Another draft genome of Portunus trituberculatus and its Hox gene families provides insights of decapod evolution.</title>
        <authorList>
            <person name="Jeong J.-H."/>
            <person name="Song I."/>
            <person name="Kim S."/>
            <person name="Choi T."/>
            <person name="Kim D."/>
            <person name="Ryu S."/>
            <person name="Kim W."/>
        </authorList>
    </citation>
    <scope>NUCLEOTIDE SEQUENCE [LARGE SCALE GENOMIC DNA]</scope>
    <source>
        <tissue evidence="2">Muscle</tissue>
    </source>
</reference>
<keyword evidence="3" id="KW-1185">Reference proteome</keyword>
<gene>
    <name evidence="2" type="ORF">E2C01_020006</name>
</gene>
<proteinExistence type="predicted"/>
<evidence type="ECO:0000313" key="2">
    <source>
        <dbReference type="EMBL" id="MPC26856.1"/>
    </source>
</evidence>